<dbReference type="OrthoDB" id="9776104at2"/>
<reference evidence="2 3" key="1">
    <citation type="submission" date="2019-02" db="EMBL/GenBank/DDBJ databases">
        <title>First genome of the species Streptococcus parasuis.</title>
        <authorList>
            <person name="Stevens M.J.A."/>
            <person name="Stephan R."/>
        </authorList>
    </citation>
    <scope>NUCLEOTIDE SEQUENCE [LARGE SCALE GENOMIC DNA]</scope>
    <source>
        <strain evidence="2 3">4253</strain>
    </source>
</reference>
<evidence type="ECO:0000259" key="1">
    <source>
        <dbReference type="Pfam" id="PF13936"/>
    </source>
</evidence>
<dbReference type="EMBL" id="SHGT01000044">
    <property type="protein sequence ID" value="TAA10450.1"/>
    <property type="molecule type" value="Genomic_DNA"/>
</dbReference>
<sequence>MKNKHLTLSDRNDIQIGIEQLKPFSAIAAKLGKDPSTISKEVRRNMVIKENSSTANCEACPLLKKAPYVCNACPKKRINCGYQKQFYYAKRAQLDYEAKLSESRTGVALNKEEFYRMDEIVSAAIQKGQHLNHIIASNELSVSRASFNGKSAYELFTFTYGEELATLLGISKLTLRTSSNHLDY</sequence>
<comment type="caution">
    <text evidence="2">The sequence shown here is derived from an EMBL/GenBank/DDBJ whole genome shotgun (WGS) entry which is preliminary data.</text>
</comment>
<dbReference type="AlphaFoldDB" id="A0A4Q8L1E5"/>
<accession>A0A4Q8L1E5</accession>
<organism evidence="2 3">
    <name type="scientific">Streptococcus parasuis</name>
    <dbReference type="NCBI Taxonomy" id="1501662"/>
    <lineage>
        <taxon>Bacteria</taxon>
        <taxon>Bacillati</taxon>
        <taxon>Bacillota</taxon>
        <taxon>Bacilli</taxon>
        <taxon>Lactobacillales</taxon>
        <taxon>Streptococcaceae</taxon>
        <taxon>Streptococcus</taxon>
    </lineage>
</organism>
<evidence type="ECO:0000313" key="3">
    <source>
        <dbReference type="Proteomes" id="UP000291525"/>
    </source>
</evidence>
<proteinExistence type="predicted"/>
<name>A0A4Q8L1E5_9STRE</name>
<gene>
    <name evidence="2" type="ORF">EXW74_07405</name>
</gene>
<dbReference type="InterPro" id="IPR025246">
    <property type="entry name" value="IS30-like_HTH"/>
</dbReference>
<dbReference type="Proteomes" id="UP000291525">
    <property type="component" value="Unassembled WGS sequence"/>
</dbReference>
<protein>
    <submittedName>
        <fullName evidence="2">Helix-turn-helix domain-containing protein</fullName>
    </submittedName>
</protein>
<feature type="domain" description="Transposase IS30-like HTH" evidence="1">
    <location>
        <begin position="2"/>
        <end position="45"/>
    </location>
</feature>
<dbReference type="Pfam" id="PF13936">
    <property type="entry name" value="HTH_38"/>
    <property type="match status" value="1"/>
</dbReference>
<evidence type="ECO:0000313" key="2">
    <source>
        <dbReference type="EMBL" id="TAA10450.1"/>
    </source>
</evidence>